<evidence type="ECO:0000313" key="2">
    <source>
        <dbReference type="Proteomes" id="UP000298493"/>
    </source>
</evidence>
<dbReference type="AlphaFoldDB" id="A0A4Z1P456"/>
<dbReference type="Proteomes" id="UP000298493">
    <property type="component" value="Unassembled WGS sequence"/>
</dbReference>
<proteinExistence type="predicted"/>
<reference evidence="1 2" key="1">
    <citation type="submission" date="2019-04" db="EMBL/GenBank/DDBJ databases">
        <title>High contiguity whole genome sequence and gene annotation resource for two Venturia nashicola isolates.</title>
        <authorList>
            <person name="Prokchorchik M."/>
            <person name="Won K."/>
            <person name="Lee Y."/>
            <person name="Choi E.D."/>
            <person name="Segonzac C."/>
            <person name="Sohn K.H."/>
        </authorList>
    </citation>
    <scope>NUCLEOTIDE SEQUENCE [LARGE SCALE GENOMIC DNA]</scope>
    <source>
        <strain evidence="1 2">PRI2</strain>
    </source>
</reference>
<dbReference type="EMBL" id="SNSC02000022">
    <property type="protein sequence ID" value="TID14674.1"/>
    <property type="molecule type" value="Genomic_DNA"/>
</dbReference>
<comment type="caution">
    <text evidence="1">The sequence shown here is derived from an EMBL/GenBank/DDBJ whole genome shotgun (WGS) entry which is preliminary data.</text>
</comment>
<organism evidence="1 2">
    <name type="scientific">Venturia nashicola</name>
    <dbReference type="NCBI Taxonomy" id="86259"/>
    <lineage>
        <taxon>Eukaryota</taxon>
        <taxon>Fungi</taxon>
        <taxon>Dikarya</taxon>
        <taxon>Ascomycota</taxon>
        <taxon>Pezizomycotina</taxon>
        <taxon>Dothideomycetes</taxon>
        <taxon>Pleosporomycetidae</taxon>
        <taxon>Venturiales</taxon>
        <taxon>Venturiaceae</taxon>
        <taxon>Venturia</taxon>
    </lineage>
</organism>
<sequence>MVQQLSVEAISLDCEVYMSIVRNGYFAKSPLTSEDPANVWRPRNPLEISDVQVSQVVGTRDVRQNQGGLLECEVFRRWLALVMFVRTNEDLTDLLALGRQKAVQHRGVGIGSGGSVERIRLVLVMFVRAKEDLTSLLVLGRQKAVQHRGVRVGSGGSVKRIRMVLVMFFRTKEDWTGLLVLGRQKAVQHRGVRVRSGGSVKRIPFLG</sequence>
<keyword evidence="2" id="KW-1185">Reference proteome</keyword>
<gene>
    <name evidence="1" type="ORF">E6O75_ATG08820</name>
</gene>
<accession>A0A4Z1P456</accession>
<name>A0A4Z1P456_9PEZI</name>
<protein>
    <submittedName>
        <fullName evidence="1">Uncharacterized protein</fullName>
    </submittedName>
</protein>
<evidence type="ECO:0000313" key="1">
    <source>
        <dbReference type="EMBL" id="TID14674.1"/>
    </source>
</evidence>